<accession>F0Z872</accession>
<dbReference type="InParanoid" id="F0Z872"/>
<protein>
    <submittedName>
        <fullName evidence="1">Uncharacterized protein</fullName>
    </submittedName>
</protein>
<dbReference type="RefSeq" id="XP_003283629.1">
    <property type="nucleotide sequence ID" value="XM_003283581.1"/>
</dbReference>
<name>F0Z872_DICPU</name>
<dbReference type="VEuPathDB" id="AmoebaDB:DICPUDRAFT_74594"/>
<sequence>MFQFQTSIKKKTNSIEYSCLDCGHTIEAEYEKSDTFTFQCGCATEEVVGGEGEKGINIFTPSVLRKQHPKTSNFYYKNSSGVFTSYDALLVFCFKSKKEFEVDHIIPLIVFSNSLNSYFTPEDTLGSVNTFIAGLKEIVNRPHNLCVVEKTLNSYPNNQERQNYLYEQRENVSKTLNAVNVYNKKFASLVHDNYISYFTKLNNNDDNEESD</sequence>
<organism evidence="1 2">
    <name type="scientific">Dictyostelium purpureum</name>
    <name type="common">Slime mold</name>
    <dbReference type="NCBI Taxonomy" id="5786"/>
    <lineage>
        <taxon>Eukaryota</taxon>
        <taxon>Amoebozoa</taxon>
        <taxon>Evosea</taxon>
        <taxon>Eumycetozoa</taxon>
        <taxon>Dictyostelia</taxon>
        <taxon>Dictyosteliales</taxon>
        <taxon>Dictyosteliaceae</taxon>
        <taxon>Dictyostelium</taxon>
    </lineage>
</organism>
<keyword evidence="2" id="KW-1185">Reference proteome</keyword>
<dbReference type="GeneID" id="10509502"/>
<evidence type="ECO:0000313" key="2">
    <source>
        <dbReference type="Proteomes" id="UP000001064"/>
    </source>
</evidence>
<dbReference type="Proteomes" id="UP000001064">
    <property type="component" value="Unassembled WGS sequence"/>
</dbReference>
<dbReference type="EMBL" id="GL870950">
    <property type="protein sequence ID" value="EGC39878.1"/>
    <property type="molecule type" value="Genomic_DNA"/>
</dbReference>
<evidence type="ECO:0000313" key="1">
    <source>
        <dbReference type="EMBL" id="EGC39878.1"/>
    </source>
</evidence>
<dbReference type="KEGG" id="dpp:DICPUDRAFT_74594"/>
<dbReference type="AlphaFoldDB" id="F0Z872"/>
<proteinExistence type="predicted"/>
<gene>
    <name evidence="1" type="ORF">DICPUDRAFT_74594</name>
</gene>
<reference evidence="2" key="1">
    <citation type="journal article" date="2011" name="Genome Biol.">
        <title>Comparative genomics of the social amoebae Dictyostelium discoideum and Dictyostelium purpureum.</title>
        <authorList>
            <consortium name="US DOE Joint Genome Institute (JGI-PGF)"/>
            <person name="Sucgang R."/>
            <person name="Kuo A."/>
            <person name="Tian X."/>
            <person name="Salerno W."/>
            <person name="Parikh A."/>
            <person name="Feasley C.L."/>
            <person name="Dalin E."/>
            <person name="Tu H."/>
            <person name="Huang E."/>
            <person name="Barry K."/>
            <person name="Lindquist E."/>
            <person name="Shapiro H."/>
            <person name="Bruce D."/>
            <person name="Schmutz J."/>
            <person name="Salamov A."/>
            <person name="Fey P."/>
            <person name="Gaudet P."/>
            <person name="Anjard C."/>
            <person name="Babu M.M."/>
            <person name="Basu S."/>
            <person name="Bushmanova Y."/>
            <person name="van der Wel H."/>
            <person name="Katoh-Kurasawa M."/>
            <person name="Dinh C."/>
            <person name="Coutinho P.M."/>
            <person name="Saito T."/>
            <person name="Elias M."/>
            <person name="Schaap P."/>
            <person name="Kay R.R."/>
            <person name="Henrissat B."/>
            <person name="Eichinger L."/>
            <person name="Rivero F."/>
            <person name="Putnam N.H."/>
            <person name="West C.M."/>
            <person name="Loomis W.F."/>
            <person name="Chisholm R.L."/>
            <person name="Shaulsky G."/>
            <person name="Strassmann J.E."/>
            <person name="Queller D.C."/>
            <person name="Kuspa A."/>
            <person name="Grigoriev I.V."/>
        </authorList>
    </citation>
    <scope>NUCLEOTIDE SEQUENCE [LARGE SCALE GENOMIC DNA]</scope>
    <source>
        <strain evidence="2">QSDP1</strain>
    </source>
</reference>